<feature type="region of interest" description="Disordered" evidence="2">
    <location>
        <begin position="31"/>
        <end position="70"/>
    </location>
</feature>
<keyword evidence="5" id="KW-1185">Reference proteome</keyword>
<protein>
    <recommendedName>
        <fullName evidence="3">Activating transcription factor 7-interacting protein Fn3 domain-containing protein</fullName>
    </recommendedName>
</protein>
<dbReference type="GO" id="GO:0006355">
    <property type="term" value="P:regulation of DNA-templated transcription"/>
    <property type="evidence" value="ECO:0007669"/>
    <property type="project" value="TreeGrafter"/>
</dbReference>
<dbReference type="InterPro" id="IPR056565">
    <property type="entry name" value="Fn3_ATF7IP"/>
</dbReference>
<feature type="compositionally biased region" description="Basic and acidic residues" evidence="2">
    <location>
        <begin position="141"/>
        <end position="152"/>
    </location>
</feature>
<feature type="compositionally biased region" description="Low complexity" evidence="2">
    <location>
        <begin position="1092"/>
        <end position="1107"/>
    </location>
</feature>
<dbReference type="InterPro" id="IPR026085">
    <property type="entry name" value="ATF7-int"/>
</dbReference>
<feature type="region of interest" description="Disordered" evidence="2">
    <location>
        <begin position="100"/>
        <end position="432"/>
    </location>
</feature>
<feature type="compositionally biased region" description="Basic and acidic residues" evidence="2">
    <location>
        <begin position="200"/>
        <end position="215"/>
    </location>
</feature>
<evidence type="ECO:0000256" key="1">
    <source>
        <dbReference type="SAM" id="Coils"/>
    </source>
</evidence>
<feature type="compositionally biased region" description="Polar residues" evidence="2">
    <location>
        <begin position="611"/>
        <end position="655"/>
    </location>
</feature>
<feature type="compositionally biased region" description="Acidic residues" evidence="2">
    <location>
        <begin position="348"/>
        <end position="358"/>
    </location>
</feature>
<feature type="compositionally biased region" description="Basic and acidic residues" evidence="2">
    <location>
        <begin position="327"/>
        <end position="347"/>
    </location>
</feature>
<feature type="compositionally biased region" description="Low complexity" evidence="2">
    <location>
        <begin position="553"/>
        <end position="562"/>
    </location>
</feature>
<dbReference type="GO" id="GO:0005634">
    <property type="term" value="C:nucleus"/>
    <property type="evidence" value="ECO:0007669"/>
    <property type="project" value="TreeGrafter"/>
</dbReference>
<dbReference type="EMBL" id="OU896714">
    <property type="protein sequence ID" value="CAH1179120.1"/>
    <property type="molecule type" value="Genomic_DNA"/>
</dbReference>
<accession>A0A9P0DXY1</accession>
<keyword evidence="1" id="KW-0175">Coiled coil</keyword>
<organism evidence="4 5">
    <name type="scientific">Phaedon cochleariae</name>
    <name type="common">Mustard beetle</name>
    <dbReference type="NCBI Taxonomy" id="80249"/>
    <lineage>
        <taxon>Eukaryota</taxon>
        <taxon>Metazoa</taxon>
        <taxon>Ecdysozoa</taxon>
        <taxon>Arthropoda</taxon>
        <taxon>Hexapoda</taxon>
        <taxon>Insecta</taxon>
        <taxon>Pterygota</taxon>
        <taxon>Neoptera</taxon>
        <taxon>Endopterygota</taxon>
        <taxon>Coleoptera</taxon>
        <taxon>Polyphaga</taxon>
        <taxon>Cucujiformia</taxon>
        <taxon>Chrysomeloidea</taxon>
        <taxon>Chrysomelidae</taxon>
        <taxon>Chrysomelinae</taxon>
        <taxon>Chrysomelini</taxon>
        <taxon>Phaedon</taxon>
    </lineage>
</organism>
<proteinExistence type="predicted"/>
<feature type="compositionally biased region" description="Low complexity" evidence="2">
    <location>
        <begin position="1215"/>
        <end position="1242"/>
    </location>
</feature>
<feature type="compositionally biased region" description="Acidic residues" evidence="2">
    <location>
        <begin position="818"/>
        <end position="836"/>
    </location>
</feature>
<feature type="region of interest" description="Disordered" evidence="2">
    <location>
        <begin position="611"/>
        <end position="789"/>
    </location>
</feature>
<dbReference type="PANTHER" id="PTHR23210:SF26">
    <property type="entry name" value="ACTIVATING TRANSCRIPTION FACTOR 7-INTERACTING PROTEIN 1"/>
    <property type="match status" value="1"/>
</dbReference>
<evidence type="ECO:0000313" key="5">
    <source>
        <dbReference type="Proteomes" id="UP001153737"/>
    </source>
</evidence>
<feature type="region of interest" description="Disordered" evidence="2">
    <location>
        <begin position="1088"/>
        <end position="1112"/>
    </location>
</feature>
<feature type="compositionally biased region" description="Polar residues" evidence="2">
    <location>
        <begin position="855"/>
        <end position="865"/>
    </location>
</feature>
<dbReference type="GO" id="GO:0005667">
    <property type="term" value="C:transcription regulator complex"/>
    <property type="evidence" value="ECO:0007669"/>
    <property type="project" value="TreeGrafter"/>
</dbReference>
<feature type="region of interest" description="Disordered" evidence="2">
    <location>
        <begin position="805"/>
        <end position="882"/>
    </location>
</feature>
<feature type="compositionally biased region" description="Basic and acidic residues" evidence="2">
    <location>
        <begin position="268"/>
        <end position="319"/>
    </location>
</feature>
<feature type="compositionally biased region" description="Polar residues" evidence="2">
    <location>
        <begin position="1246"/>
        <end position="1261"/>
    </location>
</feature>
<evidence type="ECO:0000313" key="4">
    <source>
        <dbReference type="EMBL" id="CAH1179120.1"/>
    </source>
</evidence>
<feature type="coiled-coil region" evidence="1">
    <location>
        <begin position="1012"/>
        <end position="1053"/>
    </location>
</feature>
<feature type="domain" description="Activating transcription factor 7-interacting protein Fn3" evidence="3">
    <location>
        <begin position="1427"/>
        <end position="1521"/>
    </location>
</feature>
<feature type="region of interest" description="Disordered" evidence="2">
    <location>
        <begin position="1129"/>
        <end position="1261"/>
    </location>
</feature>
<name>A0A9P0DXY1_PHACE</name>
<dbReference type="Proteomes" id="UP001153737">
    <property type="component" value="Chromosome 8"/>
</dbReference>
<feature type="compositionally biased region" description="Acidic residues" evidence="2">
    <location>
        <begin position="399"/>
        <end position="409"/>
    </location>
</feature>
<feature type="compositionally biased region" description="Polar residues" evidence="2">
    <location>
        <begin position="1169"/>
        <end position="1182"/>
    </location>
</feature>
<feature type="compositionally biased region" description="Pro residues" evidence="2">
    <location>
        <begin position="1153"/>
        <end position="1162"/>
    </location>
</feature>
<dbReference type="GO" id="GO:0003712">
    <property type="term" value="F:transcription coregulator activity"/>
    <property type="evidence" value="ECO:0007669"/>
    <property type="project" value="TreeGrafter"/>
</dbReference>
<sequence length="1526" mass="166191">MASTVEPCESNSAGLSSLSTTMEMFDTFKSSLKDDDKDSDEESFHLPMLGCDDDTDSINKDISGTNTPIAENEDDILNKFETIATPDLDPKIEESILKDIDDEILSTNQNENTADKKTESDKLSNIATDSVVENENESDESATKGDIFRDLEIVDELDGDDKDYNNEAESLIENNDESETKDCQDNIDEINESAQIEDTTVPKDEEVNGEEKNTEENIADVEETQKILETEADAMATEDAEEEMNNSENENVMSVEDESKTGDGNPNEDSKMGEESIKEDTSEQSKVDLREITDDNDSADRPKDSEESMKEDAMEHCDTSVDEDELEKFKLRVDENVEDESIKKDGMEQDETNVDEDGLEKFKLQDENIGDDNSAKDSKQSDQLIQEDASEHNIANIDGVEEQSMDVDDQTSKEDMAEGSDENCDTDGDESLKKIEDTEMICDEDDDSLLKNLVKEVNEKLDGDEDEMMPDVKIPDVTIAETHVKSNVDDGTKDELIEEFADTSGNVENSLPDTIAPVESSLPDTIAAVENPSSEPIALVEKFVDPMDTVENSSSSSIATSSDPIAITDNPSDPIAIAEHPSSDPIAIAEQTSLDPLTIVEQTSLDPIAVTEQTSLDSVAEQTSSDSIAATEQTSSDPIAEQTSSDPIAEQTSSDPIAIAEHSSSDPITIAELSSPNPAGSNEEIGNKSPEDTNTADLEESAMELDTVVPESQQTSLEEVPESVEMSSEVTDSEVKSVPKQLNDTSNGPEVDEKEKPSEDKEQPSSKISEKDEQTEPETASNNLACDDLLDVSIIRDLDEDIADAIEENTVQSSEKSDNDDQEDDKADNEIDETEELVNSSDKDERMDSEDGSNMCDQETSTNDEVTSDAVVDSESKDDDVVMKETEALPVAAKKTSVVENKDTIVQQNIPEEKKEETLKENRTALGKRSLSDSDNVEIASKKFRLSDVVKDEKTATEKTKKAPKGSNLKTLISFENFMQNKKFSSKKLTRSDLEQFCLQKICEAIMHKTDVGELHQAIKKQEQIIDNLRKDLLQLSKQARDLDIVNKKLMNELKTQNGTRKPLVPLKITRSVGLQVKLNIGIEQTPRRKQAVVNTPKTPTTPANNASVLRNRNITPANSNVVRQVHQPTAAAAPAPTPTASHPAPTAAHTAPTPPPAPSPRKTPATPILSQALQQRATPTNAPKRLAVRPKTPAEPPNAPNPGVIDLTDEDAPQAKTAQQQGGKTAQQQGGKTAQQGGKTAHQGKMTQQGKMAQQGKTAQGTPVKILNKNMPVVQQRTLNVVQSKNGGANKIVGQANAGQQAKGPQRPMTSLPQGVRLTSTQLKNGLTLPAGVVTSSASGTPQLMYVVQPSSLTSSAGGTQKAVLLNFQPTSQVLTSTMNGSTVSMLSSKGANTVQLKTLVPRKHPAPLPLPPPTIINACLKPLLPKPHLSIRKTDTGIILQWRMPYNLDAYEGIASYQLFAYQETNAPPTTDMWRKVGDVKALALPMACTLTQFADKNKYYFAVRSVDVHKRIGAFSDPEEISL</sequence>
<evidence type="ECO:0000259" key="3">
    <source>
        <dbReference type="Pfam" id="PF16794"/>
    </source>
</evidence>
<feature type="compositionally biased region" description="Low complexity" evidence="2">
    <location>
        <begin position="1129"/>
        <end position="1152"/>
    </location>
</feature>
<reference evidence="4" key="1">
    <citation type="submission" date="2022-01" db="EMBL/GenBank/DDBJ databases">
        <authorList>
            <person name="King R."/>
        </authorList>
    </citation>
    <scope>NUCLEOTIDE SEQUENCE</scope>
</reference>
<feature type="compositionally biased region" description="Basic and acidic residues" evidence="2">
    <location>
        <begin position="113"/>
        <end position="122"/>
    </location>
</feature>
<reference evidence="4" key="2">
    <citation type="submission" date="2022-10" db="EMBL/GenBank/DDBJ databases">
        <authorList>
            <consortium name="ENA_rothamsted_submissions"/>
            <consortium name="culmorum"/>
            <person name="King R."/>
        </authorList>
    </citation>
    <scope>NUCLEOTIDE SEQUENCE</scope>
</reference>
<dbReference type="PANTHER" id="PTHR23210">
    <property type="entry name" value="ACTIVATING TRANSCRIPTION FACTOR 7 INTERACTING PROTEIN"/>
    <property type="match status" value="1"/>
</dbReference>
<evidence type="ECO:0000256" key="2">
    <source>
        <dbReference type="SAM" id="MobiDB-lite"/>
    </source>
</evidence>
<feature type="compositionally biased region" description="Polar residues" evidence="2">
    <location>
        <begin position="60"/>
        <end position="69"/>
    </location>
</feature>
<gene>
    <name evidence="4" type="ORF">PHAECO_LOCUS11746</name>
</gene>
<feature type="region of interest" description="Disordered" evidence="2">
    <location>
        <begin position="549"/>
        <end position="590"/>
    </location>
</feature>
<feature type="compositionally biased region" description="Acidic residues" evidence="2">
    <location>
        <begin position="417"/>
        <end position="429"/>
    </location>
</feature>
<feature type="compositionally biased region" description="Acidic residues" evidence="2">
    <location>
        <begin position="230"/>
        <end position="245"/>
    </location>
</feature>
<dbReference type="Pfam" id="PF16794">
    <property type="entry name" value="fn3_4"/>
    <property type="match status" value="1"/>
</dbReference>
<feature type="compositionally biased region" description="Basic and acidic residues" evidence="2">
    <location>
        <begin position="751"/>
        <end position="774"/>
    </location>
</feature>